<dbReference type="Proteomes" id="UP001108027">
    <property type="component" value="Unassembled WGS sequence"/>
</dbReference>
<dbReference type="PANTHER" id="PTHR20854:SF4">
    <property type="entry name" value="INOSITOL-1-MONOPHOSPHATASE-RELATED"/>
    <property type="match status" value="1"/>
</dbReference>
<evidence type="ECO:0000256" key="4">
    <source>
        <dbReference type="ARBA" id="ARBA00022723"/>
    </source>
</evidence>
<feature type="binding site" evidence="8">
    <location>
        <position position="68"/>
    </location>
    <ligand>
        <name>Mg(2+)</name>
        <dbReference type="ChEBI" id="CHEBI:18420"/>
        <label>1</label>
        <note>catalytic</note>
    </ligand>
</feature>
<name>A0A9Q3YM02_9GAMM</name>
<dbReference type="GO" id="GO:0046854">
    <property type="term" value="P:phosphatidylinositol phosphate biosynthetic process"/>
    <property type="evidence" value="ECO:0007669"/>
    <property type="project" value="InterPro"/>
</dbReference>
<dbReference type="InterPro" id="IPR000760">
    <property type="entry name" value="Inositol_monophosphatase-like"/>
</dbReference>
<dbReference type="GO" id="GO:0046872">
    <property type="term" value="F:metal ion binding"/>
    <property type="evidence" value="ECO:0007669"/>
    <property type="project" value="UniProtKB-KW"/>
</dbReference>
<keyword evidence="11" id="KW-1185">Reference proteome</keyword>
<dbReference type="EC" id="3.1.3.25" evidence="9"/>
<dbReference type="Gene3D" id="3.30.540.10">
    <property type="entry name" value="Fructose-1,6-Bisphosphatase, subunit A, domain 1"/>
    <property type="match status" value="1"/>
</dbReference>
<proteinExistence type="inferred from homology"/>
<feature type="binding site" evidence="8">
    <location>
        <position position="217"/>
    </location>
    <ligand>
        <name>Mg(2+)</name>
        <dbReference type="ChEBI" id="CHEBI:18420"/>
        <label>1</label>
        <note>catalytic</note>
    </ligand>
</feature>
<feature type="binding site" evidence="8">
    <location>
        <position position="90"/>
    </location>
    <ligand>
        <name>Mg(2+)</name>
        <dbReference type="ChEBI" id="CHEBI:18420"/>
        <label>2</label>
    </ligand>
</feature>
<dbReference type="RefSeq" id="WP_204427007.1">
    <property type="nucleotide sequence ID" value="NZ_ARXL01000027.1"/>
</dbReference>
<organism evidence="10 11">
    <name type="scientific">Alloalcanivorax marinus</name>
    <dbReference type="NCBI Taxonomy" id="1177169"/>
    <lineage>
        <taxon>Bacteria</taxon>
        <taxon>Pseudomonadati</taxon>
        <taxon>Pseudomonadota</taxon>
        <taxon>Gammaproteobacteria</taxon>
        <taxon>Oceanospirillales</taxon>
        <taxon>Alcanivoracaceae</taxon>
        <taxon>Alloalcanivorax</taxon>
    </lineage>
</organism>
<comment type="caution">
    <text evidence="10">The sequence shown here is derived from an EMBL/GenBank/DDBJ whole genome shotgun (WGS) entry which is preliminary data.</text>
</comment>
<comment type="cofactor">
    <cofactor evidence="2 8 9">
        <name>Mg(2+)</name>
        <dbReference type="ChEBI" id="CHEBI:18420"/>
    </cofactor>
</comment>
<dbReference type="PRINTS" id="PR00377">
    <property type="entry name" value="IMPHPHTASES"/>
</dbReference>
<evidence type="ECO:0000256" key="2">
    <source>
        <dbReference type="ARBA" id="ARBA00001946"/>
    </source>
</evidence>
<sequence length="273" mass="29402">MHAPQVNIALRAARQAGTLIRRAAENSDPLKVDRKGANDFVTQVDKAAEARIIEVIRKAYPDHGILAEEGGEQPGRGEGADYLWVIDPLDGTTNFIHGFPQYAVSIALKIKGRVEHGVVYDPLREEEFTASRGRGAALNGRRIRVTGRASLEGALIGTGFPFRKDQMPYLDAYMGMFRAIAEDAAGLRRPGAAALDLAWLAAGRTDGFFELGLQEWDMAAGTLLITEAGGLVGDLAGGHNHLSRGNLVAGTPKVFKGLLQKIKPHLTDSLKRG</sequence>
<dbReference type="SUPFAM" id="SSF56655">
    <property type="entry name" value="Carbohydrate phosphatase"/>
    <property type="match status" value="1"/>
</dbReference>
<dbReference type="InterPro" id="IPR020550">
    <property type="entry name" value="Inositol_monophosphatase_CS"/>
</dbReference>
<evidence type="ECO:0000256" key="8">
    <source>
        <dbReference type="PIRSR" id="PIRSR600760-2"/>
    </source>
</evidence>
<feature type="binding site" evidence="8">
    <location>
        <position position="87"/>
    </location>
    <ligand>
        <name>Mg(2+)</name>
        <dbReference type="ChEBI" id="CHEBI:18420"/>
        <label>1</label>
        <note>catalytic</note>
    </ligand>
</feature>
<dbReference type="GO" id="GO:0006020">
    <property type="term" value="P:inositol metabolic process"/>
    <property type="evidence" value="ECO:0007669"/>
    <property type="project" value="TreeGrafter"/>
</dbReference>
<evidence type="ECO:0000256" key="9">
    <source>
        <dbReference type="RuleBase" id="RU364068"/>
    </source>
</evidence>
<dbReference type="EMBL" id="JAJGNA010000005">
    <property type="protein sequence ID" value="MCC4308282.1"/>
    <property type="molecule type" value="Genomic_DNA"/>
</dbReference>
<dbReference type="GO" id="GO:0031564">
    <property type="term" value="P:transcription antitermination"/>
    <property type="evidence" value="ECO:0007669"/>
    <property type="project" value="UniProtKB-KW"/>
</dbReference>
<dbReference type="PROSITE" id="PS00629">
    <property type="entry name" value="IMP_1"/>
    <property type="match status" value="1"/>
</dbReference>
<evidence type="ECO:0000313" key="10">
    <source>
        <dbReference type="EMBL" id="MCC4308282.1"/>
    </source>
</evidence>
<comment type="similarity">
    <text evidence="3 9">Belongs to the inositol monophosphatase superfamily.</text>
</comment>
<dbReference type="InterPro" id="IPR033942">
    <property type="entry name" value="IMPase"/>
</dbReference>
<dbReference type="PRINTS" id="PR01959">
    <property type="entry name" value="SBIMPHPHTASE"/>
</dbReference>
<accession>A0A9Q3YM02</accession>
<gene>
    <name evidence="10" type="primary">suhB</name>
    <name evidence="10" type="ORF">LL252_06825</name>
</gene>
<keyword evidence="6" id="KW-0805">Transcription regulation</keyword>
<reference evidence="10" key="1">
    <citation type="submission" date="2021-10" db="EMBL/GenBank/DDBJ databases">
        <title>The diversity and Nitrogen Metabolism of Culturable Nitrate-Utilizing Bacteria Within the Oxygen Minimum Zone of the Changjiang (Yangtze River)Estuary.</title>
        <authorList>
            <person name="Zhang D."/>
            <person name="Zheng J."/>
            <person name="Liu S."/>
            <person name="He W."/>
        </authorList>
    </citation>
    <scope>NUCLEOTIDE SEQUENCE</scope>
    <source>
        <strain evidence="10">FXH-223</strain>
    </source>
</reference>
<dbReference type="Pfam" id="PF00459">
    <property type="entry name" value="Inositol_P"/>
    <property type="match status" value="1"/>
</dbReference>
<feature type="binding site" evidence="8">
    <location>
        <position position="89"/>
    </location>
    <ligand>
        <name>Mg(2+)</name>
        <dbReference type="ChEBI" id="CHEBI:18420"/>
        <label>1</label>
        <note>catalytic</note>
    </ligand>
</feature>
<keyword evidence="6" id="KW-0804">Transcription</keyword>
<dbReference type="PANTHER" id="PTHR20854">
    <property type="entry name" value="INOSITOL MONOPHOSPHATASE"/>
    <property type="match status" value="1"/>
</dbReference>
<dbReference type="FunFam" id="3.30.540.10:FF:000003">
    <property type="entry name" value="Inositol-1-monophosphatase"/>
    <property type="match status" value="1"/>
</dbReference>
<keyword evidence="4 8" id="KW-0479">Metal-binding</keyword>
<dbReference type="Gene3D" id="3.40.190.80">
    <property type="match status" value="1"/>
</dbReference>
<evidence type="ECO:0000256" key="1">
    <source>
        <dbReference type="ARBA" id="ARBA00001033"/>
    </source>
</evidence>
<dbReference type="InterPro" id="IPR020583">
    <property type="entry name" value="Inositol_monoP_metal-BS"/>
</dbReference>
<comment type="catalytic activity">
    <reaction evidence="1 9">
        <text>a myo-inositol phosphate + H2O = myo-inositol + phosphate</text>
        <dbReference type="Rhea" id="RHEA:24056"/>
        <dbReference type="ChEBI" id="CHEBI:15377"/>
        <dbReference type="ChEBI" id="CHEBI:17268"/>
        <dbReference type="ChEBI" id="CHEBI:43474"/>
        <dbReference type="ChEBI" id="CHEBI:84139"/>
        <dbReference type="EC" id="3.1.3.25"/>
    </reaction>
</comment>
<evidence type="ECO:0000313" key="11">
    <source>
        <dbReference type="Proteomes" id="UP001108027"/>
    </source>
</evidence>
<dbReference type="AlphaFoldDB" id="A0A9Q3YM02"/>
<keyword evidence="7 8" id="KW-0460">Magnesium</keyword>
<dbReference type="PROSITE" id="PS00630">
    <property type="entry name" value="IMP_2"/>
    <property type="match status" value="1"/>
</dbReference>
<keyword evidence="6" id="KW-0889">Transcription antitermination</keyword>
<dbReference type="InterPro" id="IPR022337">
    <property type="entry name" value="Inositol_monophosphatase_SuhB"/>
</dbReference>
<evidence type="ECO:0000256" key="7">
    <source>
        <dbReference type="ARBA" id="ARBA00022842"/>
    </source>
</evidence>
<evidence type="ECO:0000256" key="6">
    <source>
        <dbReference type="ARBA" id="ARBA00022814"/>
    </source>
</evidence>
<evidence type="ECO:0000256" key="3">
    <source>
        <dbReference type="ARBA" id="ARBA00009759"/>
    </source>
</evidence>
<keyword evidence="5 9" id="KW-0378">Hydrolase</keyword>
<dbReference type="GO" id="GO:0008934">
    <property type="term" value="F:inositol monophosphate 1-phosphatase activity"/>
    <property type="evidence" value="ECO:0007669"/>
    <property type="project" value="InterPro"/>
</dbReference>
<protein>
    <recommendedName>
        <fullName evidence="9">Inositol-1-monophosphatase</fullName>
        <ecNumber evidence="9">3.1.3.25</ecNumber>
    </recommendedName>
</protein>
<evidence type="ECO:0000256" key="5">
    <source>
        <dbReference type="ARBA" id="ARBA00022801"/>
    </source>
</evidence>
<dbReference type="CDD" id="cd01639">
    <property type="entry name" value="IMPase"/>
    <property type="match status" value="1"/>
</dbReference>
<dbReference type="GO" id="GO:0007165">
    <property type="term" value="P:signal transduction"/>
    <property type="evidence" value="ECO:0007669"/>
    <property type="project" value="TreeGrafter"/>
</dbReference>
<dbReference type="NCBIfam" id="NF008027">
    <property type="entry name" value="PRK10757.1"/>
    <property type="match status" value="1"/>
</dbReference>